<evidence type="ECO:0000256" key="6">
    <source>
        <dbReference type="SAM" id="Coils"/>
    </source>
</evidence>
<evidence type="ECO:0000313" key="10">
    <source>
        <dbReference type="EMBL" id="AIQ89418.1"/>
    </source>
</evidence>
<dbReference type="PROSITE" id="PS00397">
    <property type="entry name" value="RECOMBINASES_1"/>
    <property type="match status" value="1"/>
</dbReference>
<dbReference type="GO" id="GO:0015074">
    <property type="term" value="P:DNA integration"/>
    <property type="evidence" value="ECO:0007669"/>
    <property type="project" value="UniProtKB-KW"/>
</dbReference>
<feature type="domain" description="Resolvase/invertase-type recombinase catalytic" evidence="8">
    <location>
        <begin position="19"/>
        <end position="171"/>
    </location>
</feature>
<accession>A0A089NUB8</accession>
<organism evidence="10 11">
    <name type="scientific">Methylobacterium oryzae CBMB20</name>
    <dbReference type="NCBI Taxonomy" id="693986"/>
    <lineage>
        <taxon>Bacteria</taxon>
        <taxon>Pseudomonadati</taxon>
        <taxon>Pseudomonadota</taxon>
        <taxon>Alphaproteobacteria</taxon>
        <taxon>Hyphomicrobiales</taxon>
        <taxon>Methylobacteriaceae</taxon>
        <taxon>Methylobacterium</taxon>
    </lineage>
</organism>
<feature type="coiled-coil region" evidence="6">
    <location>
        <begin position="411"/>
        <end position="467"/>
    </location>
</feature>
<dbReference type="InterPro" id="IPR050639">
    <property type="entry name" value="SSR_resolvase"/>
</dbReference>
<keyword evidence="11" id="KW-1185">Reference proteome</keyword>
<dbReference type="EMBL" id="CP003811">
    <property type="protein sequence ID" value="AIQ89418.1"/>
    <property type="molecule type" value="Genomic_DNA"/>
</dbReference>
<dbReference type="InterPro" id="IPR006119">
    <property type="entry name" value="Resolv_N"/>
</dbReference>
<evidence type="ECO:0000259" key="8">
    <source>
        <dbReference type="PROSITE" id="PS51736"/>
    </source>
</evidence>
<evidence type="ECO:0000256" key="3">
    <source>
        <dbReference type="ARBA" id="ARBA00023172"/>
    </source>
</evidence>
<proteinExistence type="predicted"/>
<dbReference type="STRING" id="693986.MOC_1663"/>
<keyword evidence="1" id="KW-0229">DNA integration</keyword>
<dbReference type="Pfam" id="PF07508">
    <property type="entry name" value="Recombinase"/>
    <property type="match status" value="1"/>
</dbReference>
<dbReference type="Pfam" id="PF13408">
    <property type="entry name" value="Zn_ribbon_recom"/>
    <property type="match status" value="1"/>
</dbReference>
<evidence type="ECO:0000256" key="7">
    <source>
        <dbReference type="SAM" id="MobiDB-lite"/>
    </source>
</evidence>
<sequence>MTRHTRKAHFVPAIEGPLRICSYLRVSTGRQAEGDLSIPDQRRQIQAFCANKGWSVMAEFVDPGASATDDNRPEFQRMIERATDDDHPFDAIVVHSYSRFFRDSFVMEMYERRLRKGGVRLISITQEFGDEPGQVMTRRLYGLFDEYQSHENAKHVLRAMKENARQGFYNGAPVPLGYMLVEVEKRGTKIKKRLTVDAVEAETIKQIFRLYREGDGTSGPLGVKGITCWLNERGYRTRKDARFGVATIHGILTNRVYVGEWVFNRRCSRTLAEKPKSEQVSISVPAIIDLAEFEAVQATLKAHNPRVTPARVVTGPILLTGLATCTTCNGPMTLRTGTSKSGQVHKYYRCSTHGRMGKTGCTGRSIRMDTLDDLVTDRLVAELLQPDRLRETLASLWSQRDEKAAQVDGRVAALRGEVAGAEDKLRRLYRMVEEGMTDLDDILKDRLKTLKEERDRAAAALDRIRVVERPPREIAPELVERFGRLMRENVTAGEIPFRKAWLQAIVDKVEVGADVIRIIGDKANLEAAIVGAGSSTTPGVRSSVRKWRTRHDSNV</sequence>
<evidence type="ECO:0000256" key="5">
    <source>
        <dbReference type="PROSITE-ProRule" id="PRU10137"/>
    </source>
</evidence>
<dbReference type="InterPro" id="IPR038109">
    <property type="entry name" value="DNA_bind_recomb_sf"/>
</dbReference>
<dbReference type="RefSeq" id="WP_083683383.1">
    <property type="nucleotide sequence ID" value="NZ_CP003811.1"/>
</dbReference>
<name>A0A089NUB8_9HYPH</name>
<dbReference type="Gene3D" id="3.90.1750.20">
    <property type="entry name" value="Putative Large Serine Recombinase, Chain B, Domain 2"/>
    <property type="match status" value="1"/>
</dbReference>
<dbReference type="Gene3D" id="3.40.50.1390">
    <property type="entry name" value="Resolvase, N-terminal catalytic domain"/>
    <property type="match status" value="1"/>
</dbReference>
<dbReference type="SUPFAM" id="SSF53041">
    <property type="entry name" value="Resolvase-like"/>
    <property type="match status" value="1"/>
</dbReference>
<feature type="region of interest" description="Disordered" evidence="7">
    <location>
        <begin position="534"/>
        <end position="555"/>
    </location>
</feature>
<protein>
    <submittedName>
        <fullName evidence="10">Resolvase domain-containing protein</fullName>
    </submittedName>
</protein>
<dbReference type="Proteomes" id="UP000029492">
    <property type="component" value="Chromosome"/>
</dbReference>
<dbReference type="InterPro" id="IPR011109">
    <property type="entry name" value="DNA_bind_recombinase_dom"/>
</dbReference>
<feature type="domain" description="Recombinase" evidence="9">
    <location>
        <begin position="175"/>
        <end position="306"/>
    </location>
</feature>
<dbReference type="InterPro" id="IPR025827">
    <property type="entry name" value="Zn_ribbon_recom_dom"/>
</dbReference>
<dbReference type="PANTHER" id="PTHR30461">
    <property type="entry name" value="DNA-INVERTASE FROM LAMBDOID PROPHAGE"/>
    <property type="match status" value="1"/>
</dbReference>
<dbReference type="InterPro" id="IPR036162">
    <property type="entry name" value="Resolvase-like_N_sf"/>
</dbReference>
<keyword evidence="2" id="KW-0238">DNA-binding</keyword>
<dbReference type="HOGENOM" id="CLU_010686_18_11_5"/>
<dbReference type="GO" id="GO:0003677">
    <property type="term" value="F:DNA binding"/>
    <property type="evidence" value="ECO:0007669"/>
    <property type="project" value="UniProtKB-KW"/>
</dbReference>
<keyword evidence="3" id="KW-0233">DNA recombination</keyword>
<dbReference type="AlphaFoldDB" id="A0A089NUB8"/>
<dbReference type="InterPro" id="IPR006118">
    <property type="entry name" value="Recombinase_CS"/>
</dbReference>
<feature type="active site" description="O-(5'-phospho-DNA)-serine intermediate" evidence="4 5">
    <location>
        <position position="27"/>
    </location>
</feature>
<dbReference type="CDD" id="cd00338">
    <property type="entry name" value="Ser_Recombinase"/>
    <property type="match status" value="1"/>
</dbReference>
<evidence type="ECO:0000256" key="2">
    <source>
        <dbReference type="ARBA" id="ARBA00023125"/>
    </source>
</evidence>
<dbReference type="eggNOG" id="COG1961">
    <property type="taxonomic scope" value="Bacteria"/>
</dbReference>
<dbReference type="GO" id="GO:0000150">
    <property type="term" value="F:DNA strand exchange activity"/>
    <property type="evidence" value="ECO:0007669"/>
    <property type="project" value="InterPro"/>
</dbReference>
<evidence type="ECO:0000256" key="1">
    <source>
        <dbReference type="ARBA" id="ARBA00022908"/>
    </source>
</evidence>
<dbReference type="PROSITE" id="PS51736">
    <property type="entry name" value="RECOMBINASES_3"/>
    <property type="match status" value="1"/>
</dbReference>
<reference evidence="10 11" key="1">
    <citation type="journal article" date="2014" name="PLoS ONE">
        <title>Genome Information of Methylobacterium oryzae, a Plant-Probiotic Methylotroph in the Phyllosphere.</title>
        <authorList>
            <person name="Kwak M.J."/>
            <person name="Jeong H."/>
            <person name="Madhaiyan M."/>
            <person name="Lee Y."/>
            <person name="Sa T.M."/>
            <person name="Oh T.K."/>
            <person name="Kim J.F."/>
        </authorList>
    </citation>
    <scope>NUCLEOTIDE SEQUENCE [LARGE SCALE GENOMIC DNA]</scope>
    <source>
        <strain evidence="10 11">CBMB20</strain>
    </source>
</reference>
<keyword evidence="6" id="KW-0175">Coiled coil</keyword>
<dbReference type="SMART" id="SM00857">
    <property type="entry name" value="Resolvase"/>
    <property type="match status" value="1"/>
</dbReference>
<evidence type="ECO:0000259" key="9">
    <source>
        <dbReference type="PROSITE" id="PS51737"/>
    </source>
</evidence>
<dbReference type="KEGG" id="mor:MOC_1663"/>
<evidence type="ECO:0000256" key="4">
    <source>
        <dbReference type="PIRSR" id="PIRSR606118-50"/>
    </source>
</evidence>
<evidence type="ECO:0000313" key="11">
    <source>
        <dbReference type="Proteomes" id="UP000029492"/>
    </source>
</evidence>
<dbReference type="PANTHER" id="PTHR30461:SF23">
    <property type="entry name" value="DNA RECOMBINASE-RELATED"/>
    <property type="match status" value="1"/>
</dbReference>
<dbReference type="PROSITE" id="PS51737">
    <property type="entry name" value="RECOMBINASE_DNA_BIND"/>
    <property type="match status" value="1"/>
</dbReference>
<dbReference type="Pfam" id="PF00239">
    <property type="entry name" value="Resolvase"/>
    <property type="match status" value="1"/>
</dbReference>
<gene>
    <name evidence="10" type="ORF">MOC_1663</name>
</gene>